<dbReference type="EMBL" id="JABXBU010000015">
    <property type="protein sequence ID" value="KAF8787802.1"/>
    <property type="molecule type" value="Genomic_DNA"/>
</dbReference>
<feature type="region of interest" description="Disordered" evidence="1">
    <location>
        <begin position="163"/>
        <end position="184"/>
    </location>
</feature>
<reference evidence="2" key="1">
    <citation type="journal article" date="2020" name="bioRxiv">
        <title>Chromosome-level reference genome of the European wasp spider Argiope bruennichi: a resource for studies on range expansion and evolutionary adaptation.</title>
        <authorList>
            <person name="Sheffer M.M."/>
            <person name="Hoppe A."/>
            <person name="Krehenwinkel H."/>
            <person name="Uhl G."/>
            <person name="Kuss A.W."/>
            <person name="Jensen L."/>
            <person name="Jensen C."/>
            <person name="Gillespie R.G."/>
            <person name="Hoff K.J."/>
            <person name="Prost S."/>
        </authorList>
    </citation>
    <scope>NUCLEOTIDE SEQUENCE</scope>
</reference>
<proteinExistence type="predicted"/>
<dbReference type="AlphaFoldDB" id="A0A8T0FBT3"/>
<dbReference type="Proteomes" id="UP000807504">
    <property type="component" value="Unassembled WGS sequence"/>
</dbReference>
<keyword evidence="3" id="KW-1185">Reference proteome</keyword>
<reference evidence="2" key="2">
    <citation type="submission" date="2020-06" db="EMBL/GenBank/DDBJ databases">
        <authorList>
            <person name="Sheffer M."/>
        </authorList>
    </citation>
    <scope>NUCLEOTIDE SEQUENCE</scope>
</reference>
<evidence type="ECO:0000256" key="1">
    <source>
        <dbReference type="SAM" id="MobiDB-lite"/>
    </source>
</evidence>
<feature type="compositionally biased region" description="Acidic residues" evidence="1">
    <location>
        <begin position="167"/>
        <end position="176"/>
    </location>
</feature>
<gene>
    <name evidence="2" type="ORF">HNY73_009364</name>
</gene>
<evidence type="ECO:0000313" key="3">
    <source>
        <dbReference type="Proteomes" id="UP000807504"/>
    </source>
</evidence>
<organism evidence="2 3">
    <name type="scientific">Argiope bruennichi</name>
    <name type="common">Wasp spider</name>
    <name type="synonym">Aranea bruennichi</name>
    <dbReference type="NCBI Taxonomy" id="94029"/>
    <lineage>
        <taxon>Eukaryota</taxon>
        <taxon>Metazoa</taxon>
        <taxon>Ecdysozoa</taxon>
        <taxon>Arthropoda</taxon>
        <taxon>Chelicerata</taxon>
        <taxon>Arachnida</taxon>
        <taxon>Araneae</taxon>
        <taxon>Araneomorphae</taxon>
        <taxon>Entelegynae</taxon>
        <taxon>Araneoidea</taxon>
        <taxon>Araneidae</taxon>
        <taxon>Argiope</taxon>
    </lineage>
</organism>
<evidence type="ECO:0000313" key="2">
    <source>
        <dbReference type="EMBL" id="KAF8787802.1"/>
    </source>
</evidence>
<accession>A0A8T0FBT3</accession>
<comment type="caution">
    <text evidence="2">The sequence shown here is derived from an EMBL/GenBank/DDBJ whole genome shotgun (WGS) entry which is preliminary data.</text>
</comment>
<sequence>MVIPSLQPLCELSAVHIAYLMWCRHDLITESYKRVLSDELVGVVLSEVQSLNLPKRVKPFISYNVKPVGRRLLVLLTLWLRKTKPNDSGNHLTMDMFYECLEVNADGLINYSKTAEKMLHSGTLDSTVAFRLASINYLEAEVLKLWPSVKHYFLNKIVQESERPGTSDEEMEEPDDEMVRNSLSETPGRRDYSTVFSNIKEPCEVLYWIGYCLSKENAVTMDEVPHFSGDNDWLGFSLASAAHYGNISRFEHFEKSRVITMKYDYMWIMEKLFKSKDEDNQQPCFVFIFKRLDSEEKARLFQQFPRETISQFLQWPLSVTFRDNAEEVWNFIPDSHKDWVFIKIFTILFQKSSMLLYTRLTIMHYLGLTKKMPGIVTGIYNTDHLRSIWSTLWEISPNDYKLHVLELFVFSGLVLCSPKPYAFITCFESSGLKSKLLDFFNSDGSYILKLYEGKNLKESLRTLIAKHMPNDYKYLYGHLISRITPKARGHFVRMKTLLQLRTRSAKMSRSTPVHQDFVRYVHNCLSPPIDIDEAF</sequence>
<protein>
    <submittedName>
        <fullName evidence="2">Uncharacterized protein</fullName>
    </submittedName>
</protein>
<name>A0A8T0FBT3_ARGBR</name>